<protein>
    <recommendedName>
        <fullName evidence="15 16">Type III pantothenate kinase</fullName>
        <ecNumber evidence="6 16">2.7.1.33</ecNumber>
    </recommendedName>
    <alternativeName>
        <fullName evidence="16">PanK-III</fullName>
    </alternativeName>
    <alternativeName>
        <fullName evidence="16">Pantothenic acid kinase</fullName>
    </alternativeName>
</protein>
<dbReference type="PANTHER" id="PTHR34265:SF1">
    <property type="entry name" value="TYPE III PANTOTHENATE KINASE"/>
    <property type="match status" value="1"/>
</dbReference>
<evidence type="ECO:0000256" key="8">
    <source>
        <dbReference type="ARBA" id="ARBA00022679"/>
    </source>
</evidence>
<evidence type="ECO:0000256" key="6">
    <source>
        <dbReference type="ARBA" id="ARBA00012102"/>
    </source>
</evidence>
<dbReference type="CDD" id="cd24015">
    <property type="entry name" value="ASKHA_NBD_PanK-III"/>
    <property type="match status" value="1"/>
</dbReference>
<comment type="catalytic activity">
    <reaction evidence="1 16">
        <text>(R)-pantothenate + ATP = (R)-4'-phosphopantothenate + ADP + H(+)</text>
        <dbReference type="Rhea" id="RHEA:16373"/>
        <dbReference type="ChEBI" id="CHEBI:10986"/>
        <dbReference type="ChEBI" id="CHEBI:15378"/>
        <dbReference type="ChEBI" id="CHEBI:29032"/>
        <dbReference type="ChEBI" id="CHEBI:30616"/>
        <dbReference type="ChEBI" id="CHEBI:456216"/>
        <dbReference type="EC" id="2.7.1.33"/>
    </reaction>
</comment>
<dbReference type="EMBL" id="STGW01000006">
    <property type="protein sequence ID" value="THV12935.1"/>
    <property type="molecule type" value="Genomic_DNA"/>
</dbReference>
<keyword evidence="11 16" id="KW-0067">ATP-binding</keyword>
<dbReference type="NCBIfam" id="TIGR00671">
    <property type="entry name" value="baf"/>
    <property type="match status" value="1"/>
</dbReference>
<evidence type="ECO:0000256" key="7">
    <source>
        <dbReference type="ARBA" id="ARBA00022490"/>
    </source>
</evidence>
<dbReference type="NCBIfam" id="NF009855">
    <property type="entry name" value="PRK13321.1"/>
    <property type="match status" value="1"/>
</dbReference>
<evidence type="ECO:0000256" key="9">
    <source>
        <dbReference type="ARBA" id="ARBA00022741"/>
    </source>
</evidence>
<keyword evidence="16" id="KW-0479">Metal-binding</keyword>
<evidence type="ECO:0000256" key="2">
    <source>
        <dbReference type="ARBA" id="ARBA00001958"/>
    </source>
</evidence>
<dbReference type="GO" id="GO:0005737">
    <property type="term" value="C:cytoplasm"/>
    <property type="evidence" value="ECO:0007669"/>
    <property type="project" value="UniProtKB-SubCell"/>
</dbReference>
<evidence type="ECO:0000256" key="11">
    <source>
        <dbReference type="ARBA" id="ARBA00022840"/>
    </source>
</evidence>
<dbReference type="GO" id="GO:0015937">
    <property type="term" value="P:coenzyme A biosynthetic process"/>
    <property type="evidence" value="ECO:0007669"/>
    <property type="project" value="UniProtKB-UniRule"/>
</dbReference>
<dbReference type="AlphaFoldDB" id="A0A4S8NA11"/>
<evidence type="ECO:0000256" key="12">
    <source>
        <dbReference type="ARBA" id="ARBA00022958"/>
    </source>
</evidence>
<evidence type="ECO:0000256" key="3">
    <source>
        <dbReference type="ARBA" id="ARBA00004496"/>
    </source>
</evidence>
<sequence length="259" mass="27490">MSLLAADIGNAHTVLGLIEDGEVDAHWRVSTNEHRTADEWGVLLRGLLGDREGDVDGIAVCATVPSVLNAWREMLAVHFADVARVIVEPGIRTGVPIVVDNPREVGTDRIVNALAVAADYPSPAIVVDFGGTATTFDVIDGQGRYVGGAITPGIEISLDALSRGGAQLRMVELVRPRGVIGKNTVEALQSGMVFGVASQVEGMVERLTESLGCDPEDVAVVATGYLAPLVVDECRCFTDHAPWLTLRGLERVFRRNAGA</sequence>
<reference evidence="17 18" key="1">
    <citation type="journal article" date="2009" name="Int. J. Syst. Evol. Microbiol.">
        <title>Nocardioides caeni sp. nov., isolated from wastewater.</title>
        <authorList>
            <person name="Yoon J.H."/>
            <person name="Kang S.J."/>
            <person name="Park S."/>
            <person name="Kim W."/>
            <person name="Oh T.K."/>
        </authorList>
    </citation>
    <scope>NUCLEOTIDE SEQUENCE [LARGE SCALE GENOMIC DNA]</scope>
    <source>
        <strain evidence="17 18">DSM 23134</strain>
    </source>
</reference>
<feature type="binding site" evidence="16">
    <location>
        <begin position="106"/>
        <end position="109"/>
    </location>
    <ligand>
        <name>substrate</name>
    </ligand>
</feature>
<comment type="subunit">
    <text evidence="5 16">Homodimer.</text>
</comment>
<feature type="binding site" evidence="16">
    <location>
        <position position="184"/>
    </location>
    <ligand>
        <name>substrate</name>
    </ligand>
</feature>
<dbReference type="Gene3D" id="3.30.420.40">
    <property type="match status" value="2"/>
</dbReference>
<keyword evidence="10 16" id="KW-0418">Kinase</keyword>
<evidence type="ECO:0000313" key="18">
    <source>
        <dbReference type="Proteomes" id="UP000307087"/>
    </source>
</evidence>
<keyword evidence="7 16" id="KW-0963">Cytoplasm</keyword>
<evidence type="ECO:0000256" key="10">
    <source>
        <dbReference type="ARBA" id="ARBA00022777"/>
    </source>
</evidence>
<gene>
    <name evidence="16" type="primary">coaX</name>
    <name evidence="17" type="ORF">E9934_11190</name>
</gene>
<feature type="binding site" evidence="16">
    <location>
        <begin position="7"/>
        <end position="14"/>
    </location>
    <ligand>
        <name>ATP</name>
        <dbReference type="ChEBI" id="CHEBI:30616"/>
    </ligand>
</feature>
<accession>A0A4S8NA11</accession>
<dbReference type="SUPFAM" id="SSF53067">
    <property type="entry name" value="Actin-like ATPase domain"/>
    <property type="match status" value="2"/>
</dbReference>
<comment type="similarity">
    <text evidence="14 16">Belongs to the type III pantothenate kinase family.</text>
</comment>
<comment type="pathway">
    <text evidence="4 16">Cofactor biosynthesis; coenzyme A biosynthesis; CoA from (R)-pantothenate: step 1/5.</text>
</comment>
<evidence type="ECO:0000256" key="1">
    <source>
        <dbReference type="ARBA" id="ARBA00001206"/>
    </source>
</evidence>
<dbReference type="GO" id="GO:0005524">
    <property type="term" value="F:ATP binding"/>
    <property type="evidence" value="ECO:0007669"/>
    <property type="project" value="UniProtKB-UniRule"/>
</dbReference>
<dbReference type="UniPathway" id="UPA00241">
    <property type="reaction ID" value="UER00352"/>
</dbReference>
<evidence type="ECO:0000256" key="5">
    <source>
        <dbReference type="ARBA" id="ARBA00011738"/>
    </source>
</evidence>
<comment type="cofactor">
    <cofactor evidence="16">
        <name>NH4(+)</name>
        <dbReference type="ChEBI" id="CHEBI:28938"/>
    </cofactor>
    <cofactor evidence="16">
        <name>K(+)</name>
        <dbReference type="ChEBI" id="CHEBI:29103"/>
    </cofactor>
    <text evidence="16">A monovalent cation. Ammonium or potassium.</text>
</comment>
<name>A0A4S8NA11_9ACTN</name>
<dbReference type="OrthoDB" id="9804707at2"/>
<dbReference type="InterPro" id="IPR043129">
    <property type="entry name" value="ATPase_NBD"/>
</dbReference>
<feature type="binding site" evidence="16">
    <location>
        <position position="128"/>
    </location>
    <ligand>
        <name>K(+)</name>
        <dbReference type="ChEBI" id="CHEBI:29103"/>
    </ligand>
</feature>
<dbReference type="RefSeq" id="WP_136562969.1">
    <property type="nucleotide sequence ID" value="NZ_BAABLS010000004.1"/>
</dbReference>
<comment type="subcellular location">
    <subcellularLocation>
        <location evidence="3 16">Cytoplasm</location>
    </subcellularLocation>
</comment>
<keyword evidence="9 16" id="KW-0547">Nucleotide-binding</keyword>
<evidence type="ECO:0000256" key="15">
    <source>
        <dbReference type="ARBA" id="ARBA00040883"/>
    </source>
</evidence>
<evidence type="ECO:0000313" key="17">
    <source>
        <dbReference type="EMBL" id="THV12935.1"/>
    </source>
</evidence>
<organism evidence="17 18">
    <name type="scientific">Nocardioides caeni</name>
    <dbReference type="NCBI Taxonomy" id="574700"/>
    <lineage>
        <taxon>Bacteria</taxon>
        <taxon>Bacillati</taxon>
        <taxon>Actinomycetota</taxon>
        <taxon>Actinomycetes</taxon>
        <taxon>Propionibacteriales</taxon>
        <taxon>Nocardioidaceae</taxon>
        <taxon>Nocardioides</taxon>
    </lineage>
</organism>
<keyword evidence="18" id="KW-1185">Reference proteome</keyword>
<evidence type="ECO:0000256" key="13">
    <source>
        <dbReference type="ARBA" id="ARBA00022993"/>
    </source>
</evidence>
<feature type="active site" description="Proton acceptor" evidence="16">
    <location>
        <position position="108"/>
    </location>
</feature>
<dbReference type="PANTHER" id="PTHR34265">
    <property type="entry name" value="TYPE III PANTOTHENATE KINASE"/>
    <property type="match status" value="1"/>
</dbReference>
<proteinExistence type="inferred from homology"/>
<evidence type="ECO:0000256" key="14">
    <source>
        <dbReference type="ARBA" id="ARBA00038036"/>
    </source>
</evidence>
<dbReference type="Pfam" id="PF03309">
    <property type="entry name" value="Pan_kinase"/>
    <property type="match status" value="1"/>
</dbReference>
<keyword evidence="13 16" id="KW-0173">Coenzyme A biosynthesis</keyword>
<keyword evidence="12 16" id="KW-0630">Potassium</keyword>
<comment type="caution">
    <text evidence="17">The sequence shown here is derived from an EMBL/GenBank/DDBJ whole genome shotgun (WGS) entry which is preliminary data.</text>
</comment>
<comment type="cofactor">
    <cofactor evidence="2">
        <name>K(+)</name>
        <dbReference type="ChEBI" id="CHEBI:29103"/>
    </cofactor>
</comment>
<comment type="function">
    <text evidence="16">Catalyzes the phosphorylation of pantothenate (Pan), the first step in CoA biosynthesis.</text>
</comment>
<dbReference type="EC" id="2.7.1.33" evidence="6 16"/>
<feature type="binding site" evidence="16">
    <location>
        <position position="132"/>
    </location>
    <ligand>
        <name>ATP</name>
        <dbReference type="ChEBI" id="CHEBI:30616"/>
    </ligand>
</feature>
<dbReference type="GO" id="GO:0046872">
    <property type="term" value="F:metal ion binding"/>
    <property type="evidence" value="ECO:0007669"/>
    <property type="project" value="UniProtKB-KW"/>
</dbReference>
<dbReference type="InterPro" id="IPR004619">
    <property type="entry name" value="Type_III_PanK"/>
</dbReference>
<dbReference type="HAMAP" id="MF_01274">
    <property type="entry name" value="Pantothen_kinase_3"/>
    <property type="match status" value="1"/>
</dbReference>
<keyword evidence="8 16" id="KW-0808">Transferase</keyword>
<evidence type="ECO:0000256" key="16">
    <source>
        <dbReference type="HAMAP-Rule" id="MF_01274"/>
    </source>
</evidence>
<comment type="caution">
    <text evidence="16">Lacks conserved residue(s) required for the propagation of feature annotation.</text>
</comment>
<evidence type="ECO:0000256" key="4">
    <source>
        <dbReference type="ARBA" id="ARBA00005225"/>
    </source>
</evidence>
<dbReference type="Proteomes" id="UP000307087">
    <property type="component" value="Unassembled WGS sequence"/>
</dbReference>
<dbReference type="NCBIfam" id="NF009845">
    <property type="entry name" value="PRK13318.1-3"/>
    <property type="match status" value="1"/>
</dbReference>
<dbReference type="GO" id="GO:0004594">
    <property type="term" value="F:pantothenate kinase activity"/>
    <property type="evidence" value="ECO:0007669"/>
    <property type="project" value="UniProtKB-UniRule"/>
</dbReference>